<dbReference type="PANTHER" id="PTHR33840">
    <property type="match status" value="1"/>
</dbReference>
<accession>A0A6C0JE28</accession>
<dbReference type="InterPro" id="IPR018712">
    <property type="entry name" value="Tle1-like_cat"/>
</dbReference>
<dbReference type="EMBL" id="MN740351">
    <property type="protein sequence ID" value="QHU02008.1"/>
    <property type="molecule type" value="Genomic_DNA"/>
</dbReference>
<evidence type="ECO:0000259" key="1">
    <source>
        <dbReference type="Pfam" id="PF09994"/>
    </source>
</evidence>
<feature type="domain" description="T6SS Phospholipase effector Tle1-like catalytic" evidence="1">
    <location>
        <begin position="2"/>
        <end position="257"/>
    </location>
</feature>
<dbReference type="PANTHER" id="PTHR33840:SF1">
    <property type="entry name" value="TLE1 PHOSPHOLIPASE DOMAIN-CONTAINING PROTEIN"/>
    <property type="match status" value="1"/>
</dbReference>
<dbReference type="Pfam" id="PF09994">
    <property type="entry name" value="T6SS_Tle1-like_cat"/>
    <property type="match status" value="1"/>
</dbReference>
<sequence length="338" mass="39728">MKRIIICADGTWDKPEEDTTKDFPTNVLKLTRMIKMSNTEIPQQIFYNSGIGTNQFFKTIKLYKGVTGSGLQDHVINYYRYLVHNYNLGDEIFLFGFSRGAYTIRSLCGLINNCGILRHEHANRIHETFLYYKNPHSLYKPDTEFIKKFQTDYCHKNNKIKFVGVWDTVAALSLKYSKKDSFYNTKMGSNIHVVRHALALDEPRKKFKPTLWQDREDENLLQMWFAGSHSDVGGGYYTPDNNNSLLSNVSLLWMIKEAKKFGLEVENYSHLDETKHIFAKIHNPRIRMFLFRKKYLRKIKGPKEAIHPSVHKRSENIKYEPKNLSNYLKTHKIPIFRL</sequence>
<organism evidence="2">
    <name type="scientific">viral metagenome</name>
    <dbReference type="NCBI Taxonomy" id="1070528"/>
    <lineage>
        <taxon>unclassified sequences</taxon>
        <taxon>metagenomes</taxon>
        <taxon>organismal metagenomes</taxon>
    </lineage>
</organism>
<dbReference type="AlphaFoldDB" id="A0A6C0JE28"/>
<reference evidence="2" key="1">
    <citation type="journal article" date="2020" name="Nature">
        <title>Giant virus diversity and host interactions through global metagenomics.</title>
        <authorList>
            <person name="Schulz F."/>
            <person name="Roux S."/>
            <person name="Paez-Espino D."/>
            <person name="Jungbluth S."/>
            <person name="Walsh D.A."/>
            <person name="Denef V.J."/>
            <person name="McMahon K.D."/>
            <person name="Konstantinidis K.T."/>
            <person name="Eloe-Fadrosh E.A."/>
            <person name="Kyrpides N.C."/>
            <person name="Woyke T."/>
        </authorList>
    </citation>
    <scope>NUCLEOTIDE SEQUENCE</scope>
    <source>
        <strain evidence="2">GVMAG-M-3300025880-56</strain>
    </source>
</reference>
<evidence type="ECO:0000313" key="2">
    <source>
        <dbReference type="EMBL" id="QHU02008.1"/>
    </source>
</evidence>
<proteinExistence type="predicted"/>
<name>A0A6C0JE28_9ZZZZ</name>
<protein>
    <recommendedName>
        <fullName evidence="1">T6SS Phospholipase effector Tle1-like catalytic domain-containing protein</fullName>
    </recommendedName>
</protein>